<proteinExistence type="predicted"/>
<protein>
    <submittedName>
        <fullName evidence="1">Uncharacterized protein</fullName>
    </submittedName>
</protein>
<reference evidence="1" key="1">
    <citation type="journal article" date="2014" name="Genome Announc.">
        <title>Draft Genome Sequence of Lactobacillus oryzae Strain SG293T.</title>
        <authorList>
            <person name="Tanizawa Y."/>
            <person name="Fujisawa T."/>
            <person name="Mochizuki T."/>
            <person name="Kaminuma E."/>
            <person name="Nakamura Y."/>
            <person name="Tohno M."/>
        </authorList>
    </citation>
    <scope>NUCLEOTIDE SEQUENCE [LARGE SCALE GENOMIC DNA]</scope>
    <source>
        <strain evidence="1">SG293</strain>
    </source>
</reference>
<evidence type="ECO:0000313" key="2">
    <source>
        <dbReference type="Proteomes" id="UP000028700"/>
    </source>
</evidence>
<comment type="caution">
    <text evidence="1">The sequence shown here is derived from an EMBL/GenBank/DDBJ whole genome shotgun (WGS) entry which is preliminary data.</text>
</comment>
<gene>
    <name evidence="1" type="ORF">LOSG293_050130</name>
</gene>
<sequence length="39" mass="4786">MSDFMFIFAHFPKLSLTIYKFMIQLISDINMFEEMNYLD</sequence>
<accession>A0A081BH25</accession>
<dbReference type="EMBL" id="BBJM01000005">
    <property type="protein sequence ID" value="GAK47343.1"/>
    <property type="molecule type" value="Genomic_DNA"/>
</dbReference>
<name>A0A081BH25_9LACO</name>
<dbReference type="STRING" id="1291743.LOSG293_050130"/>
<dbReference type="AlphaFoldDB" id="A0A081BH25"/>
<organism evidence="1 2">
    <name type="scientific">Secundilactobacillus oryzae JCM 18671</name>
    <dbReference type="NCBI Taxonomy" id="1291743"/>
    <lineage>
        <taxon>Bacteria</taxon>
        <taxon>Bacillati</taxon>
        <taxon>Bacillota</taxon>
        <taxon>Bacilli</taxon>
        <taxon>Lactobacillales</taxon>
        <taxon>Lactobacillaceae</taxon>
        <taxon>Secundilactobacillus</taxon>
    </lineage>
</organism>
<evidence type="ECO:0000313" key="1">
    <source>
        <dbReference type="EMBL" id="GAK47343.1"/>
    </source>
</evidence>
<dbReference type="Proteomes" id="UP000028700">
    <property type="component" value="Unassembled WGS sequence"/>
</dbReference>
<keyword evidence="2" id="KW-1185">Reference proteome</keyword>